<sequence length="174" mass="18502">MLAAIESAQGVLHASEIAACSTRLVGIALGAEDFCADLGVRRSTEGSELQLARQTIVLAAKAAGIDAFDTVFSNVADEGGLVAETTKIKALGFTGKSVIHPRQIEPVHRVFAPTEEEIRQAQRLITALQEAERRGSGVVAVDGKMIDRPVVLRAQRTLQLAEAMGIVENKEGRS</sequence>
<proteinExistence type="predicted"/>
<evidence type="ECO:0000256" key="1">
    <source>
        <dbReference type="ARBA" id="ARBA00001946"/>
    </source>
</evidence>
<accession>A0A645IH68</accession>
<evidence type="ECO:0000256" key="2">
    <source>
        <dbReference type="ARBA" id="ARBA00022723"/>
    </source>
</evidence>
<dbReference type="EMBL" id="VSSQ01114435">
    <property type="protein sequence ID" value="MPN50336.1"/>
    <property type="molecule type" value="Genomic_DNA"/>
</dbReference>
<dbReference type="InterPro" id="IPR040442">
    <property type="entry name" value="Pyrv_kinase-like_dom_sf"/>
</dbReference>
<dbReference type="GO" id="GO:0006107">
    <property type="term" value="P:oxaloacetate metabolic process"/>
    <property type="evidence" value="ECO:0007669"/>
    <property type="project" value="TreeGrafter"/>
</dbReference>
<name>A0A645IH68_9ZZZZ</name>
<dbReference type="InterPro" id="IPR005000">
    <property type="entry name" value="Aldolase/citrate-lyase_domain"/>
</dbReference>
<dbReference type="InterPro" id="IPR015813">
    <property type="entry name" value="Pyrv/PenolPyrv_kinase-like_dom"/>
</dbReference>
<dbReference type="PANTHER" id="PTHR32308">
    <property type="entry name" value="LYASE BETA SUBUNIT, PUTATIVE (AFU_ORTHOLOGUE AFUA_4G13030)-RELATED"/>
    <property type="match status" value="1"/>
</dbReference>
<organism evidence="5">
    <name type="scientific">bioreactor metagenome</name>
    <dbReference type="NCBI Taxonomy" id="1076179"/>
    <lineage>
        <taxon>unclassified sequences</taxon>
        <taxon>metagenomes</taxon>
        <taxon>ecological metagenomes</taxon>
    </lineage>
</organism>
<evidence type="ECO:0000313" key="5">
    <source>
        <dbReference type="EMBL" id="MPN50336.1"/>
    </source>
</evidence>
<keyword evidence="3" id="KW-0460">Magnesium</keyword>
<dbReference type="SUPFAM" id="SSF51621">
    <property type="entry name" value="Phosphoenolpyruvate/pyruvate domain"/>
    <property type="match status" value="1"/>
</dbReference>
<reference evidence="5" key="1">
    <citation type="submission" date="2019-08" db="EMBL/GenBank/DDBJ databases">
        <authorList>
            <person name="Kucharzyk K."/>
            <person name="Murdoch R.W."/>
            <person name="Higgins S."/>
            <person name="Loffler F."/>
        </authorList>
    </citation>
    <scope>NUCLEOTIDE SEQUENCE</scope>
</reference>
<evidence type="ECO:0000259" key="4">
    <source>
        <dbReference type="Pfam" id="PF03328"/>
    </source>
</evidence>
<dbReference type="EC" id="4.1.3.6" evidence="5"/>
<dbReference type="AlphaFoldDB" id="A0A645IH68"/>
<gene>
    <name evidence="5" type="primary">citE_18</name>
    <name evidence="5" type="ORF">SDC9_197962</name>
</gene>
<comment type="cofactor">
    <cofactor evidence="1">
        <name>Mg(2+)</name>
        <dbReference type="ChEBI" id="CHEBI:18420"/>
    </cofactor>
</comment>
<evidence type="ECO:0000256" key="3">
    <source>
        <dbReference type="ARBA" id="ARBA00022842"/>
    </source>
</evidence>
<dbReference type="GO" id="GO:0000287">
    <property type="term" value="F:magnesium ion binding"/>
    <property type="evidence" value="ECO:0007669"/>
    <property type="project" value="TreeGrafter"/>
</dbReference>
<feature type="domain" description="HpcH/HpaI aldolase/citrate lyase" evidence="4">
    <location>
        <begin position="1"/>
        <end position="101"/>
    </location>
</feature>
<dbReference type="PANTHER" id="PTHR32308:SF10">
    <property type="entry name" value="CITRATE LYASE SUBUNIT BETA"/>
    <property type="match status" value="1"/>
</dbReference>
<keyword evidence="2" id="KW-0479">Metal-binding</keyword>
<keyword evidence="5" id="KW-0456">Lyase</keyword>
<dbReference type="Pfam" id="PF03328">
    <property type="entry name" value="HpcH_HpaI"/>
    <property type="match status" value="1"/>
</dbReference>
<protein>
    <submittedName>
        <fullName evidence="5">Citrate lyase subunit beta</fullName>
        <ecNumber evidence="5">4.1.3.6</ecNumber>
    </submittedName>
</protein>
<dbReference type="GO" id="GO:0008815">
    <property type="term" value="F:citrate (pro-3S)-lyase activity"/>
    <property type="evidence" value="ECO:0007669"/>
    <property type="project" value="UniProtKB-EC"/>
</dbReference>
<comment type="caution">
    <text evidence="5">The sequence shown here is derived from an EMBL/GenBank/DDBJ whole genome shotgun (WGS) entry which is preliminary data.</text>
</comment>
<dbReference type="Gene3D" id="3.20.20.60">
    <property type="entry name" value="Phosphoenolpyruvate-binding domains"/>
    <property type="match status" value="1"/>
</dbReference>